<evidence type="ECO:0000256" key="1">
    <source>
        <dbReference type="ARBA" id="ARBA00011046"/>
    </source>
</evidence>
<dbReference type="Pfam" id="PF03965">
    <property type="entry name" value="Penicillinase_R"/>
    <property type="match status" value="1"/>
</dbReference>
<evidence type="ECO:0008006" key="7">
    <source>
        <dbReference type="Google" id="ProtNLM"/>
    </source>
</evidence>
<accession>A0A5K7XCA0</accession>
<dbReference type="Proteomes" id="UP000326837">
    <property type="component" value="Chromosome"/>
</dbReference>
<dbReference type="AlphaFoldDB" id="A0A5K7XCA0"/>
<keyword evidence="3" id="KW-0238">DNA-binding</keyword>
<protein>
    <recommendedName>
        <fullName evidence="7">Transcriptional repressor</fullName>
    </recommendedName>
</protein>
<reference evidence="6" key="1">
    <citation type="submission" date="2019-10" db="EMBL/GenBank/DDBJ databases">
        <title>Lacipirellula parvula gen. nov., sp. nov., representing a lineage of planctomycetes widespread in freshwater anoxic habitats, and description of the family Lacipirellulaceae.</title>
        <authorList>
            <person name="Dedysh S.N."/>
            <person name="Kulichevskaya I.S."/>
            <person name="Beletsky A.V."/>
            <person name="Rakitin A.L."/>
            <person name="Mardanov A.V."/>
            <person name="Ivanova A.A."/>
            <person name="Saltykova V.X."/>
            <person name="Rijpstra W.I.C."/>
            <person name="Sinninghe Damste J.S."/>
            <person name="Ravin N.V."/>
        </authorList>
    </citation>
    <scope>NUCLEOTIDE SEQUENCE [LARGE SCALE GENOMIC DNA]</scope>
    <source>
        <strain evidence="6">PX69</strain>
    </source>
</reference>
<gene>
    <name evidence="5" type="ORF">PLANPX_3184</name>
</gene>
<dbReference type="RefSeq" id="WP_152099319.1">
    <property type="nucleotide sequence ID" value="NZ_AP021861.1"/>
</dbReference>
<dbReference type="InterPro" id="IPR036390">
    <property type="entry name" value="WH_DNA-bd_sf"/>
</dbReference>
<dbReference type="SUPFAM" id="SSF46785">
    <property type="entry name" value="Winged helix' DNA-binding domain"/>
    <property type="match status" value="1"/>
</dbReference>
<keyword evidence="4" id="KW-0804">Transcription</keyword>
<dbReference type="EMBL" id="AP021861">
    <property type="protein sequence ID" value="BBO33572.1"/>
    <property type="molecule type" value="Genomic_DNA"/>
</dbReference>
<evidence type="ECO:0000313" key="5">
    <source>
        <dbReference type="EMBL" id="BBO33572.1"/>
    </source>
</evidence>
<keyword evidence="6" id="KW-1185">Reference proteome</keyword>
<dbReference type="GO" id="GO:0003677">
    <property type="term" value="F:DNA binding"/>
    <property type="evidence" value="ECO:0007669"/>
    <property type="project" value="UniProtKB-KW"/>
</dbReference>
<evidence type="ECO:0000256" key="3">
    <source>
        <dbReference type="ARBA" id="ARBA00023125"/>
    </source>
</evidence>
<dbReference type="PIRSF" id="PIRSF019455">
    <property type="entry name" value="CopR_AtkY"/>
    <property type="match status" value="1"/>
</dbReference>
<comment type="similarity">
    <text evidence="1">Belongs to the BlaI transcriptional regulatory family.</text>
</comment>
<proteinExistence type="inferred from homology"/>
<evidence type="ECO:0000313" key="6">
    <source>
        <dbReference type="Proteomes" id="UP000326837"/>
    </source>
</evidence>
<dbReference type="KEGG" id="lpav:PLANPX_3184"/>
<name>A0A5K7XCA0_9BACT</name>
<dbReference type="InterPro" id="IPR005650">
    <property type="entry name" value="BlaI_family"/>
</dbReference>
<sequence>MAKKASRGLAAREQQIMEVIYQLGKASVAEVRERLTDPPSYSAVRTMIGHLERKGHLRRDRAGVKHLYSPVKSPRSVGRSALRGLIETFFPSSPGDALAGLIDDTAAKLTAEDLDRLEQAIQRARHEETEHGR</sequence>
<evidence type="ECO:0000256" key="4">
    <source>
        <dbReference type="ARBA" id="ARBA00023163"/>
    </source>
</evidence>
<organism evidence="5 6">
    <name type="scientific">Lacipirellula parvula</name>
    <dbReference type="NCBI Taxonomy" id="2650471"/>
    <lineage>
        <taxon>Bacteria</taxon>
        <taxon>Pseudomonadati</taxon>
        <taxon>Planctomycetota</taxon>
        <taxon>Planctomycetia</taxon>
        <taxon>Pirellulales</taxon>
        <taxon>Lacipirellulaceae</taxon>
        <taxon>Lacipirellula</taxon>
    </lineage>
</organism>
<evidence type="ECO:0000256" key="2">
    <source>
        <dbReference type="ARBA" id="ARBA00023015"/>
    </source>
</evidence>
<dbReference type="GO" id="GO:0045892">
    <property type="term" value="P:negative regulation of DNA-templated transcription"/>
    <property type="evidence" value="ECO:0007669"/>
    <property type="project" value="InterPro"/>
</dbReference>
<dbReference type="InterPro" id="IPR036388">
    <property type="entry name" value="WH-like_DNA-bd_sf"/>
</dbReference>
<dbReference type="Gene3D" id="1.10.10.10">
    <property type="entry name" value="Winged helix-like DNA-binding domain superfamily/Winged helix DNA-binding domain"/>
    <property type="match status" value="1"/>
</dbReference>
<keyword evidence="2" id="KW-0805">Transcription regulation</keyword>